<sequence>MVHITRGLLDGLLAMSADRDPESVSAVLASTPAGEFEDATGVDSSTPILTHFYFPDASGSVTAVFGVDLGTPAGSGRARFVSHPQGPLAATREDTFAAAVLIAIPPWDVDACAAFDRENQELSMNIIDADPPQETLTDNIEAE</sequence>
<dbReference type="InterPro" id="IPR058877">
    <property type="entry name" value="JAB/MPN_dom-containing"/>
</dbReference>
<dbReference type="KEGG" id="hwc:Hqrw_3048"/>
<organism evidence="1 2">
    <name type="scientific">Haloquadratum walsbyi (strain DSM 16854 / JCM 12705 / C23)</name>
    <dbReference type="NCBI Taxonomy" id="768065"/>
    <lineage>
        <taxon>Archaea</taxon>
        <taxon>Methanobacteriati</taxon>
        <taxon>Methanobacteriota</taxon>
        <taxon>Stenosarchaea group</taxon>
        <taxon>Halobacteria</taxon>
        <taxon>Halobacteriales</taxon>
        <taxon>Haloferacaceae</taxon>
        <taxon>Haloquadratum</taxon>
    </lineage>
</organism>
<dbReference type="Proteomes" id="UP000007954">
    <property type="component" value="Chromosome"/>
</dbReference>
<dbReference type="GeneID" id="12447827"/>
<dbReference type="OrthoDB" id="210127at2157"/>
<name>G0LLN1_HALWC</name>
<accession>G0LLN1</accession>
<dbReference type="EMBL" id="FR746099">
    <property type="protein sequence ID" value="CCC40837.1"/>
    <property type="molecule type" value="Genomic_DNA"/>
</dbReference>
<evidence type="ECO:0000313" key="1">
    <source>
        <dbReference type="EMBL" id="CCC40837.1"/>
    </source>
</evidence>
<evidence type="ECO:0000313" key="2">
    <source>
        <dbReference type="Proteomes" id="UP000007954"/>
    </source>
</evidence>
<proteinExistence type="predicted"/>
<reference evidence="1 2" key="1">
    <citation type="journal article" date="2011" name="PLoS ONE">
        <title>Haloquadratum walsbyi: limited diversity in a global pond.</title>
        <authorList>
            <person name="Dyall-Smith M."/>
            <person name="Pfeiffer F."/>
            <person name="Klee K."/>
            <person name="Palm P."/>
            <person name="Gross K."/>
            <person name="Schuster S.C."/>
            <person name="Rampp M."/>
            <person name="Oesterhelt D."/>
        </authorList>
    </citation>
    <scope>NUCLEOTIDE SEQUENCE [LARGE SCALE GENOMIC DNA]</scope>
    <source>
        <strain evidence="2">DSM 16854 / JCM 12705 / C23</strain>
    </source>
</reference>
<protein>
    <submittedName>
        <fullName evidence="1">Uncharacterized protein</fullName>
    </submittedName>
</protein>
<gene>
    <name evidence="1" type="ordered locus">Hqrw_3048</name>
</gene>
<dbReference type="Pfam" id="PF26422">
    <property type="entry name" value="Halo_JAB_MPN"/>
    <property type="match status" value="1"/>
</dbReference>
<dbReference type="AlphaFoldDB" id="G0LLN1"/>
<dbReference type="HOGENOM" id="CLU_129109_0_0_2"/>
<dbReference type="RefSeq" id="WP_014556358.1">
    <property type="nucleotide sequence ID" value="NC_017459.1"/>
</dbReference>